<dbReference type="EMBL" id="JAKRVX010000003">
    <property type="protein sequence ID" value="MCL9816964.1"/>
    <property type="molecule type" value="Genomic_DNA"/>
</dbReference>
<reference evidence="1" key="1">
    <citation type="journal article" date="2022" name="Syst. Appl. Microbiol.">
        <title>Natronocalculus amylovorans gen. nov., sp. nov., and Natranaeroarchaeum aerophilus sp. nov., dominant culturable amylolytic natronoarchaea from hypersaline soda lakes in southwestern Siberia.</title>
        <authorList>
            <person name="Sorokin D.Y."/>
            <person name="Elcheninov A.G."/>
            <person name="Khizhniak T.V."/>
            <person name="Koenen M."/>
            <person name="Bale N.J."/>
            <person name="Damste J.S.S."/>
            <person name="Kublanov I.V."/>
        </authorList>
    </citation>
    <scope>NUCLEOTIDE SEQUENCE</scope>
    <source>
        <strain evidence="1">AArc-St2</strain>
    </source>
</reference>
<dbReference type="PANTHER" id="PTHR39640">
    <property type="entry name" value="VNG6129C"/>
    <property type="match status" value="1"/>
</dbReference>
<gene>
    <name evidence="1" type="ORF">AArcSt2_08415</name>
</gene>
<dbReference type="PIRSF" id="PIRSF019435">
    <property type="entry name" value="UCP019435"/>
    <property type="match status" value="1"/>
</dbReference>
<dbReference type="RefSeq" id="WP_250583896.1">
    <property type="nucleotide sequence ID" value="NZ_JAKRVX010000003.1"/>
</dbReference>
<dbReference type="Pfam" id="PF05626">
    <property type="entry name" value="DUF790"/>
    <property type="match status" value="1"/>
</dbReference>
<dbReference type="Proteomes" id="UP001203207">
    <property type="component" value="Unassembled WGS sequence"/>
</dbReference>
<dbReference type="AlphaFoldDB" id="A0AAE3FYF0"/>
<name>A0AAE3FYF0_9EURY</name>
<evidence type="ECO:0000313" key="1">
    <source>
        <dbReference type="EMBL" id="MCL9816964.1"/>
    </source>
</evidence>
<keyword evidence="2" id="KW-1185">Reference proteome</keyword>
<dbReference type="InterPro" id="IPR008508">
    <property type="entry name" value="Bax1"/>
</dbReference>
<accession>A0AAE3FYF0</accession>
<comment type="caution">
    <text evidence="1">The sequence shown here is derived from an EMBL/GenBank/DDBJ whole genome shotgun (WGS) entry which is preliminary data.</text>
</comment>
<proteinExistence type="predicted"/>
<reference evidence="1" key="2">
    <citation type="submission" date="2022-02" db="EMBL/GenBank/DDBJ databases">
        <authorList>
            <person name="Elcheninov A.G."/>
            <person name="Sorokin D.Y."/>
            <person name="Kublanov I.V."/>
        </authorList>
    </citation>
    <scope>NUCLEOTIDE SEQUENCE</scope>
    <source>
        <strain evidence="1">AArc-St2</strain>
    </source>
</reference>
<dbReference type="PANTHER" id="PTHR39640:SF1">
    <property type="entry name" value="DUF790 FAMILY PROTEIN"/>
    <property type="match status" value="1"/>
</dbReference>
<evidence type="ECO:0000313" key="2">
    <source>
        <dbReference type="Proteomes" id="UP001203207"/>
    </source>
</evidence>
<organism evidence="1 2">
    <name type="scientific">Natronocalculus amylovorans</name>
    <dbReference type="NCBI Taxonomy" id="2917812"/>
    <lineage>
        <taxon>Archaea</taxon>
        <taxon>Methanobacteriati</taxon>
        <taxon>Methanobacteriota</taxon>
        <taxon>Stenosarchaea group</taxon>
        <taxon>Halobacteria</taxon>
        <taxon>Halobacteriales</taxon>
        <taxon>Haloferacaceae</taxon>
        <taxon>Natronocalculus</taxon>
    </lineage>
</organism>
<protein>
    <submittedName>
        <fullName evidence="1">DUF790 family protein</fullName>
    </submittedName>
</protein>
<sequence length="503" mass="55645">MLRKDLLRVSRRGGRYQPQFIGPANAQLAASILETFRSHVGTPQHELDAAIEQLEREETDFKLVRGLRALCERETTVATVSEIPPDRIRRVVFAAAESADGVASSAERDDVLKQAAKRLGTTSDTVAEGLYADRSKNQILTAFEPRWDADGLCAQYNLSLAQTALFDATEVRIRSDDPKALISALGRLRLLYEIERTEDGRVVVITGPDALFRRTRRYGTAFARLLRTVAQSALTWELVATIDDRGSERTLTLHNGDITVPESEPIAEPTYDSAIEADFAARFTALESDWELQREPEPLETGHRVMIPDFAFDYAHSDFRVYFEVMGFWTPEYIEKKLTQIRDVEDVELIVAVDESLGVGEMLKQTESHIIPYTNTVRVKAVVDVLRSYETQLLAAAAETLPAAIEPSAQVTSLEAVATAYGVSVKAIENRSFPAHVQLGQQLVSPTVLETIGDEVSDGMTYADVESIAGKYEITETSALLSTIGYRVKWDGLSGGTVKSLPE</sequence>